<evidence type="ECO:0000313" key="3">
    <source>
        <dbReference type="EMBL" id="MBB2150316.1"/>
    </source>
</evidence>
<dbReference type="InterPro" id="IPR021255">
    <property type="entry name" value="DUF2807"/>
</dbReference>
<dbReference type="EMBL" id="WNXC01000005">
    <property type="protein sequence ID" value="MBB2150316.1"/>
    <property type="molecule type" value="Genomic_DNA"/>
</dbReference>
<proteinExistence type="predicted"/>
<dbReference type="Pfam" id="PF10988">
    <property type="entry name" value="DUF2807"/>
    <property type="match status" value="1"/>
</dbReference>
<evidence type="ECO:0000313" key="4">
    <source>
        <dbReference type="Proteomes" id="UP000636110"/>
    </source>
</evidence>
<dbReference type="Proteomes" id="UP000636110">
    <property type="component" value="Unassembled WGS sequence"/>
</dbReference>
<organism evidence="3 4">
    <name type="scientific">Pedobacter gandavensis</name>
    <dbReference type="NCBI Taxonomy" id="2679963"/>
    <lineage>
        <taxon>Bacteria</taxon>
        <taxon>Pseudomonadati</taxon>
        <taxon>Bacteroidota</taxon>
        <taxon>Sphingobacteriia</taxon>
        <taxon>Sphingobacteriales</taxon>
        <taxon>Sphingobacteriaceae</taxon>
        <taxon>Pedobacter</taxon>
    </lineage>
</organism>
<gene>
    <name evidence="3" type="ORF">GM920_15565</name>
</gene>
<keyword evidence="1" id="KW-0732">Signal</keyword>
<dbReference type="RefSeq" id="WP_182959142.1">
    <property type="nucleotide sequence ID" value="NZ_WNXC01000005.1"/>
</dbReference>
<name>A0ABR6EZB0_9SPHI</name>
<protein>
    <recommendedName>
        <fullName evidence="2">Putative auto-transporter adhesin head GIN domain-containing protein</fullName>
    </recommendedName>
</protein>
<accession>A0ABR6EZB0</accession>
<evidence type="ECO:0000259" key="2">
    <source>
        <dbReference type="Pfam" id="PF10988"/>
    </source>
</evidence>
<feature type="domain" description="Putative auto-transporter adhesin head GIN" evidence="2">
    <location>
        <begin position="42"/>
        <end position="182"/>
    </location>
</feature>
<comment type="caution">
    <text evidence="3">The sequence shown here is derived from an EMBL/GenBank/DDBJ whole genome shotgun (WGS) entry which is preliminary data.</text>
</comment>
<evidence type="ECO:0000256" key="1">
    <source>
        <dbReference type="SAM" id="SignalP"/>
    </source>
</evidence>
<feature type="chain" id="PRO_5045792377" description="Putative auto-transporter adhesin head GIN domain-containing protein" evidence="1">
    <location>
        <begin position="30"/>
        <end position="201"/>
    </location>
</feature>
<sequence>MKTSVKSLIALTLTAIVLSTSAFTNASMAAVTPMHTSTEKPFSWIEVSGNVKVTLIQSKKERIELNSEAEGKPVSFQQKGNTLIINSTADETLDVVVYVNDLQRIVASNGAKVTTSGKLNLNVLQVYLNDDAKAVLKGNIKSLYTVTNGNSDLKLRGTADEHILVKNKMSVLNTTDFAALKTESTFLENGIAVNTKTTLVK</sequence>
<keyword evidence="4" id="KW-1185">Reference proteome</keyword>
<reference evidence="3 4" key="1">
    <citation type="submission" date="2019-11" db="EMBL/GenBank/DDBJ databases">
        <title>Description of Pedobacter sp. LMG 31462T.</title>
        <authorList>
            <person name="Carlier A."/>
            <person name="Qi S."/>
            <person name="Vandamme P."/>
        </authorList>
    </citation>
    <scope>NUCLEOTIDE SEQUENCE [LARGE SCALE GENOMIC DNA]</scope>
    <source>
        <strain evidence="3 4">LMG 31462</strain>
    </source>
</reference>
<feature type="signal peptide" evidence="1">
    <location>
        <begin position="1"/>
        <end position="29"/>
    </location>
</feature>
<dbReference type="Gene3D" id="2.160.20.120">
    <property type="match status" value="1"/>
</dbReference>